<gene>
    <name evidence="2" type="ORF">JL106_08290</name>
</gene>
<dbReference type="Proteomes" id="UP000663792">
    <property type="component" value="Unassembled WGS sequence"/>
</dbReference>
<dbReference type="RefSeq" id="WP_205260232.1">
    <property type="nucleotide sequence ID" value="NZ_JAERWK010000010.1"/>
</dbReference>
<sequence length="268" mass="28240">MAAILRRSLDLPHDKVGSNGRSTGPLQQLSSDVGGGWGDMAGTMDIATSVRRFLAALKVTDTPVYAGTLVTPTGSRRVEIRLSSPVAADVLRVQQPLADEAESSNYSAAQVAVAQQIAAAYRPTDLTRKKGLIVAEYTKEEFEQAIDSIAGKSRDATWRASVGKGFAAEDYLVSAAVAAQSSDAKLDQVLAALAGQRDFLSDLVTGSVVVRFGHGGGIARVDMGTKRWRGYGSMDELWADEKAVVDAGGTVIAIGQVEDPAARGWVSE</sequence>
<organism evidence="2 3">
    <name type="scientific">Nakamurella leprariae</name>
    <dbReference type="NCBI Taxonomy" id="2803911"/>
    <lineage>
        <taxon>Bacteria</taxon>
        <taxon>Bacillati</taxon>
        <taxon>Actinomycetota</taxon>
        <taxon>Actinomycetes</taxon>
        <taxon>Nakamurellales</taxon>
        <taxon>Nakamurellaceae</taxon>
        <taxon>Nakamurella</taxon>
    </lineage>
</organism>
<feature type="compositionally biased region" description="Polar residues" evidence="1">
    <location>
        <begin position="19"/>
        <end position="29"/>
    </location>
</feature>
<feature type="region of interest" description="Disordered" evidence="1">
    <location>
        <begin position="1"/>
        <end position="29"/>
    </location>
</feature>
<feature type="compositionally biased region" description="Basic and acidic residues" evidence="1">
    <location>
        <begin position="7"/>
        <end position="16"/>
    </location>
</feature>
<proteinExistence type="predicted"/>
<comment type="caution">
    <text evidence="2">The sequence shown here is derived from an EMBL/GenBank/DDBJ whole genome shotgun (WGS) entry which is preliminary data.</text>
</comment>
<accession>A0A939BZ35</accession>
<reference evidence="2" key="1">
    <citation type="submission" date="2021-01" db="EMBL/GenBank/DDBJ databases">
        <title>YIM 132084 draft genome.</title>
        <authorList>
            <person name="An D."/>
        </authorList>
    </citation>
    <scope>NUCLEOTIDE SEQUENCE</scope>
    <source>
        <strain evidence="2">YIM 132084</strain>
    </source>
</reference>
<dbReference type="AlphaFoldDB" id="A0A939BZ35"/>
<evidence type="ECO:0000313" key="2">
    <source>
        <dbReference type="EMBL" id="MBM9467276.1"/>
    </source>
</evidence>
<evidence type="ECO:0000256" key="1">
    <source>
        <dbReference type="SAM" id="MobiDB-lite"/>
    </source>
</evidence>
<keyword evidence="3" id="KW-1185">Reference proteome</keyword>
<name>A0A939BZ35_9ACTN</name>
<dbReference type="EMBL" id="JAERWK010000010">
    <property type="protein sequence ID" value="MBM9467276.1"/>
    <property type="molecule type" value="Genomic_DNA"/>
</dbReference>
<protein>
    <submittedName>
        <fullName evidence="2">Uncharacterized protein</fullName>
    </submittedName>
</protein>
<evidence type="ECO:0000313" key="3">
    <source>
        <dbReference type="Proteomes" id="UP000663792"/>
    </source>
</evidence>